<dbReference type="PROSITE" id="PS00523">
    <property type="entry name" value="SULFATASE_1"/>
    <property type="match status" value="1"/>
</dbReference>
<comment type="caution">
    <text evidence="8">The sequence shown here is derived from an EMBL/GenBank/DDBJ whole genome shotgun (WGS) entry which is preliminary data.</text>
</comment>
<evidence type="ECO:0000256" key="1">
    <source>
        <dbReference type="ARBA" id="ARBA00001913"/>
    </source>
</evidence>
<dbReference type="Gene3D" id="3.40.720.10">
    <property type="entry name" value="Alkaline Phosphatase, subunit A"/>
    <property type="match status" value="1"/>
</dbReference>
<name>A0A3D9L1X2_MARFU</name>
<dbReference type="SUPFAM" id="SSF53649">
    <property type="entry name" value="Alkaline phosphatase-like"/>
    <property type="match status" value="1"/>
</dbReference>
<dbReference type="AlphaFoldDB" id="A0A3D9L1X2"/>
<keyword evidence="5" id="KW-0378">Hydrolase</keyword>
<dbReference type="Pfam" id="PF00884">
    <property type="entry name" value="Sulfatase"/>
    <property type="match status" value="1"/>
</dbReference>
<dbReference type="Gene3D" id="3.30.1120.10">
    <property type="match status" value="1"/>
</dbReference>
<dbReference type="InterPro" id="IPR024607">
    <property type="entry name" value="Sulfatase_CS"/>
</dbReference>
<evidence type="ECO:0000259" key="7">
    <source>
        <dbReference type="Pfam" id="PF00884"/>
    </source>
</evidence>
<dbReference type="EMBL" id="QREG01000010">
    <property type="protein sequence ID" value="RED98352.1"/>
    <property type="molecule type" value="Genomic_DNA"/>
</dbReference>
<keyword evidence="3" id="KW-0479">Metal-binding</keyword>
<dbReference type="GO" id="GO:0004065">
    <property type="term" value="F:arylsulfatase activity"/>
    <property type="evidence" value="ECO:0007669"/>
    <property type="project" value="TreeGrafter"/>
</dbReference>
<sequence length="610" mass="67731">MKKVLLFICIISTLVSCKEKKKPNVIFILADDLGWMDLSCMGSDFYETPNIDALAAKGVKFTNAYTASPLCSPTRASILTGQEPGRLRFTTPTGHLKKVELNPKETSKSSPIHKTATPQTRTRLPNDYLTFAEVMKEDGYATAFMGKWHLGRDPYLPENQGFDLVVGGREHPGPPGPGGFFSPWNCETLPVVPEGTHVSDVLTDEALKFVENKREEPFLLCLWYYDVHAPFQAKEELIEKYKNKLSDTHVQRSAIMGAMIETMDTNIGRLTSKLEELGLDENTIIVFTSDNGGNMYDGPEGTIPTNNYPLRAGKGNNYEGGVRVPLIVNVPGMTKAGTTSDVITSTVDHYATVLELVNLPFPQGLVTDGQSFVPALKGETYERAPIYSTFCHNVVATGNRANVSMRQGPWRFYKFYFDGPNQEHRYELYNLDNDISEKNNLAEEMHDKVKEMARLLDEHTAEAGILLPQKNENYGGNVADAWIGSEDTEIAVGDGSILIASKGSNPSIETVYTPNVSGQYKLTFEMKSSSSGQGKVAWKARGDKEYISENVSAFAPIHDESWHAYSVELSPKSNLDRLRITPSSSKGNIAIRNIELTTMDGYYIRDWPIN</sequence>
<dbReference type="RefSeq" id="WP_115868312.1">
    <property type="nucleotide sequence ID" value="NZ_QREG01000010.1"/>
</dbReference>
<dbReference type="InterPro" id="IPR050738">
    <property type="entry name" value="Sulfatase"/>
</dbReference>
<dbReference type="InterPro" id="IPR017850">
    <property type="entry name" value="Alkaline_phosphatase_core_sf"/>
</dbReference>
<keyword evidence="6" id="KW-0106">Calcium</keyword>
<reference evidence="8 9" key="1">
    <citation type="submission" date="2018-07" db="EMBL/GenBank/DDBJ databases">
        <title>Genomic Encyclopedia of Type Strains, Phase IV (KMG-IV): sequencing the most valuable type-strain genomes for metagenomic binning, comparative biology and taxonomic classification.</title>
        <authorList>
            <person name="Goeker M."/>
        </authorList>
    </citation>
    <scope>NUCLEOTIDE SEQUENCE [LARGE SCALE GENOMIC DNA]</scope>
    <source>
        <strain evidence="8 9">DSM 4134</strain>
    </source>
</reference>
<dbReference type="GO" id="GO:0046872">
    <property type="term" value="F:metal ion binding"/>
    <property type="evidence" value="ECO:0007669"/>
    <property type="project" value="UniProtKB-KW"/>
</dbReference>
<evidence type="ECO:0000256" key="6">
    <source>
        <dbReference type="ARBA" id="ARBA00022837"/>
    </source>
</evidence>
<keyword evidence="9" id="KW-1185">Reference proteome</keyword>
<evidence type="ECO:0000256" key="2">
    <source>
        <dbReference type="ARBA" id="ARBA00008779"/>
    </source>
</evidence>
<feature type="domain" description="Sulfatase N-terminal" evidence="7">
    <location>
        <begin position="23"/>
        <end position="358"/>
    </location>
</feature>
<proteinExistence type="inferred from homology"/>
<comment type="cofactor">
    <cofactor evidence="1">
        <name>Ca(2+)</name>
        <dbReference type="ChEBI" id="CHEBI:29108"/>
    </cofactor>
</comment>
<evidence type="ECO:0000256" key="4">
    <source>
        <dbReference type="ARBA" id="ARBA00022729"/>
    </source>
</evidence>
<accession>A0A3D9L1X2</accession>
<evidence type="ECO:0000256" key="3">
    <source>
        <dbReference type="ARBA" id="ARBA00022723"/>
    </source>
</evidence>
<keyword evidence="4" id="KW-0732">Signal</keyword>
<dbReference type="Proteomes" id="UP000256779">
    <property type="component" value="Unassembled WGS sequence"/>
</dbReference>
<dbReference type="OrthoDB" id="9764377at2"/>
<protein>
    <submittedName>
        <fullName evidence="8">Arylsulfatase A-like enzyme</fullName>
    </submittedName>
</protein>
<evidence type="ECO:0000256" key="5">
    <source>
        <dbReference type="ARBA" id="ARBA00022801"/>
    </source>
</evidence>
<evidence type="ECO:0000313" key="8">
    <source>
        <dbReference type="EMBL" id="RED98352.1"/>
    </source>
</evidence>
<dbReference type="PANTHER" id="PTHR42693">
    <property type="entry name" value="ARYLSULFATASE FAMILY MEMBER"/>
    <property type="match status" value="1"/>
</dbReference>
<gene>
    <name evidence="8" type="ORF">C7460_11022</name>
</gene>
<dbReference type="CDD" id="cd16144">
    <property type="entry name" value="ARS_like"/>
    <property type="match status" value="1"/>
</dbReference>
<dbReference type="PANTHER" id="PTHR42693:SF42">
    <property type="entry name" value="ARYLSULFATASE G"/>
    <property type="match status" value="1"/>
</dbReference>
<comment type="similarity">
    <text evidence="2">Belongs to the sulfatase family.</text>
</comment>
<dbReference type="PROSITE" id="PS51257">
    <property type="entry name" value="PROKAR_LIPOPROTEIN"/>
    <property type="match status" value="1"/>
</dbReference>
<organism evidence="8 9">
    <name type="scientific">Marinoscillum furvescens DSM 4134</name>
    <dbReference type="NCBI Taxonomy" id="1122208"/>
    <lineage>
        <taxon>Bacteria</taxon>
        <taxon>Pseudomonadati</taxon>
        <taxon>Bacteroidota</taxon>
        <taxon>Cytophagia</taxon>
        <taxon>Cytophagales</taxon>
        <taxon>Reichenbachiellaceae</taxon>
        <taxon>Marinoscillum</taxon>
    </lineage>
</organism>
<dbReference type="Gene3D" id="2.60.120.260">
    <property type="entry name" value="Galactose-binding domain-like"/>
    <property type="match status" value="1"/>
</dbReference>
<dbReference type="InterPro" id="IPR000917">
    <property type="entry name" value="Sulfatase_N"/>
</dbReference>
<evidence type="ECO:0000313" key="9">
    <source>
        <dbReference type="Proteomes" id="UP000256779"/>
    </source>
</evidence>